<dbReference type="EMBL" id="CP032452">
    <property type="protein sequence ID" value="QEZ68657.1"/>
    <property type="molecule type" value="Genomic_DNA"/>
</dbReference>
<reference evidence="4 5" key="1">
    <citation type="submission" date="2018-09" db="EMBL/GenBank/DDBJ databases">
        <title>A clostridial neurotoxin that targets Anopheles mosquitoes.</title>
        <authorList>
            <person name="Contreras E."/>
            <person name="Masuyer G."/>
            <person name="Qureshi N."/>
            <person name="Chawla S."/>
            <person name="Lim H.L."/>
            <person name="Chen J."/>
            <person name="Stenmark P."/>
            <person name="Gill S."/>
        </authorList>
    </citation>
    <scope>NUCLEOTIDE SEQUENCE [LARGE SCALE GENOMIC DNA]</scope>
    <source>
        <strain evidence="4 5">Cbm</strain>
    </source>
</reference>
<reference evidence="3 6" key="2">
    <citation type="submission" date="2020-04" db="EMBL/GenBank/DDBJ databases">
        <authorList>
            <person name="Hitch T.C.A."/>
            <person name="Wylensek D."/>
            <person name="Clavel T."/>
        </authorList>
    </citation>
    <scope>NUCLEOTIDE SEQUENCE [LARGE SCALE GENOMIC DNA]</scope>
    <source>
        <strain evidence="3 6">Med78_4-601-WT-2</strain>
    </source>
</reference>
<gene>
    <name evidence="4" type="ORF">D4A35_06775</name>
    <name evidence="3" type="ORF">HF875_08970</name>
</gene>
<protein>
    <submittedName>
        <fullName evidence="4">Stage II sporulation protein P</fullName>
    </submittedName>
</protein>
<evidence type="ECO:0000256" key="1">
    <source>
        <dbReference type="SAM" id="MobiDB-lite"/>
    </source>
</evidence>
<dbReference type="InterPro" id="IPR010897">
    <property type="entry name" value="Spore_II_P"/>
</dbReference>
<dbReference type="Proteomes" id="UP000573963">
    <property type="component" value="Unassembled WGS sequence"/>
</dbReference>
<evidence type="ECO:0000313" key="6">
    <source>
        <dbReference type="Proteomes" id="UP000573963"/>
    </source>
</evidence>
<dbReference type="RefSeq" id="WP_021429843.1">
    <property type="nucleotide sequence ID" value="NZ_CP032452.1"/>
</dbReference>
<evidence type="ECO:0000313" key="4">
    <source>
        <dbReference type="EMBL" id="QEZ68657.1"/>
    </source>
</evidence>
<dbReference type="AlphaFoldDB" id="A0A5P3XCE0"/>
<feature type="compositionally biased region" description="Basic and acidic residues" evidence="1">
    <location>
        <begin position="83"/>
        <end position="97"/>
    </location>
</feature>
<feature type="region of interest" description="Disordered" evidence="1">
    <location>
        <begin position="43"/>
        <end position="105"/>
    </location>
</feature>
<accession>A0A5P3XCE0</accession>
<feature type="signal peptide" evidence="2">
    <location>
        <begin position="1"/>
        <end position="25"/>
    </location>
</feature>
<dbReference type="NCBIfam" id="TIGR02867">
    <property type="entry name" value="spore_II_P"/>
    <property type="match status" value="1"/>
</dbReference>
<dbReference type="EMBL" id="JABAFD010000004">
    <property type="protein sequence ID" value="NME09652.1"/>
    <property type="molecule type" value="Genomic_DNA"/>
</dbReference>
<proteinExistence type="predicted"/>
<feature type="chain" id="PRO_5040686776" evidence="2">
    <location>
        <begin position="26"/>
        <end position="323"/>
    </location>
</feature>
<dbReference type="Pfam" id="PF07454">
    <property type="entry name" value="SpoIIP"/>
    <property type="match status" value="1"/>
</dbReference>
<name>A0A5P3XCE0_PARBF</name>
<evidence type="ECO:0000256" key="2">
    <source>
        <dbReference type="SAM" id="SignalP"/>
    </source>
</evidence>
<sequence length="323" mass="36336">MRRKVASLSILTCVICGLCFKTSYALNEDEFLKFLINTSYPETKVDTPKSENEKEASKAENKSEKKSTNKEDEFVKMYVGEENVPKVEDSSKKEKTTEASSTSSKYVDNVLATKDQPQILIYHTHGGETYVNSPTGNYHSYDKENATLEIGALLTQELDKRGRSVVHNTTYHDMPEFTGAYSRSLKTIETMQAKYKSIDVIIDLHRDGRDIASEKAKKDFHDACTTKINGENVAKFLFVVGEKSENYSNNLQLAKEITAFAESKYPGITRPVVKKPKAKFNQYKSDKPLLLEVGGNANTIEEAQASVKYIAEVIDEFLKEKGM</sequence>
<dbReference type="Proteomes" id="UP000326961">
    <property type="component" value="Chromosome"/>
</dbReference>
<feature type="compositionally biased region" description="Basic and acidic residues" evidence="1">
    <location>
        <begin position="43"/>
        <end position="75"/>
    </location>
</feature>
<keyword evidence="2" id="KW-0732">Signal</keyword>
<organism evidence="4 5">
    <name type="scientific">Paraclostridium bifermentans</name>
    <name type="common">Clostridium bifermentans</name>
    <dbReference type="NCBI Taxonomy" id="1490"/>
    <lineage>
        <taxon>Bacteria</taxon>
        <taxon>Bacillati</taxon>
        <taxon>Bacillota</taxon>
        <taxon>Clostridia</taxon>
        <taxon>Peptostreptococcales</taxon>
        <taxon>Peptostreptococcaceae</taxon>
        <taxon>Paraclostridium</taxon>
    </lineage>
</organism>
<evidence type="ECO:0000313" key="5">
    <source>
        <dbReference type="Proteomes" id="UP000326961"/>
    </source>
</evidence>
<evidence type="ECO:0000313" key="3">
    <source>
        <dbReference type="EMBL" id="NME09652.1"/>
    </source>
</evidence>